<dbReference type="InterPro" id="IPR009057">
    <property type="entry name" value="Homeodomain-like_sf"/>
</dbReference>
<accession>A0ABU7MM93</accession>
<dbReference type="Pfam" id="PF00440">
    <property type="entry name" value="TetR_N"/>
    <property type="match status" value="1"/>
</dbReference>
<evidence type="ECO:0000256" key="2">
    <source>
        <dbReference type="ARBA" id="ARBA00023125"/>
    </source>
</evidence>
<evidence type="ECO:0000256" key="1">
    <source>
        <dbReference type="ARBA" id="ARBA00023015"/>
    </source>
</evidence>
<sequence length="233" mass="26068">MASPKTRRTSTNRRPRGSISADEIITGAFEVANQVSLAEFSMPLLAKHLDVGVTSIYWYFRKKEDLLDAMSEKAGAEYQEATPFEGADDWQDALRRHFRRMHRTFRAQPVMVELTLLRVRNARSSPASLEVMAEKLETIIASLVSAGFTRDGALEVYLSLLAHVCGSAMLEHFGVFTGSEADPDGTVRPNDPLIEALSTRGHHIDNVNERTFEFIFEAILLRAEAMLSDHRDG</sequence>
<protein>
    <submittedName>
        <fullName evidence="6">TetR/AcrR family transcriptional regulator</fullName>
    </submittedName>
</protein>
<dbReference type="InterPro" id="IPR004111">
    <property type="entry name" value="Repressor_TetR_C"/>
</dbReference>
<reference evidence="6 7" key="1">
    <citation type="submission" date="2024-01" db="EMBL/GenBank/DDBJ databases">
        <title>Draft genome sequence of Gordonia sp. PKS22-38.</title>
        <authorList>
            <person name="Suphannarot A."/>
            <person name="Mingma R."/>
        </authorList>
    </citation>
    <scope>NUCLEOTIDE SEQUENCE [LARGE SCALE GENOMIC DNA]</scope>
    <source>
        <strain evidence="6 7">PKS22-38</strain>
    </source>
</reference>
<dbReference type="InterPro" id="IPR050109">
    <property type="entry name" value="HTH-type_TetR-like_transc_reg"/>
</dbReference>
<feature type="DNA-binding region" description="H-T-H motif" evidence="4">
    <location>
        <begin position="41"/>
        <end position="60"/>
    </location>
</feature>
<dbReference type="RefSeq" id="WP_330502822.1">
    <property type="nucleotide sequence ID" value="NZ_JAZDUE010000001.1"/>
</dbReference>
<keyword evidence="7" id="KW-1185">Reference proteome</keyword>
<dbReference type="Pfam" id="PF02909">
    <property type="entry name" value="TetR_C_1"/>
    <property type="match status" value="1"/>
</dbReference>
<evidence type="ECO:0000259" key="5">
    <source>
        <dbReference type="PROSITE" id="PS50977"/>
    </source>
</evidence>
<keyword evidence="1" id="KW-0805">Transcription regulation</keyword>
<dbReference type="Proteomes" id="UP001335729">
    <property type="component" value="Unassembled WGS sequence"/>
</dbReference>
<dbReference type="PROSITE" id="PS01081">
    <property type="entry name" value="HTH_TETR_1"/>
    <property type="match status" value="1"/>
</dbReference>
<dbReference type="SUPFAM" id="SSF46689">
    <property type="entry name" value="Homeodomain-like"/>
    <property type="match status" value="1"/>
</dbReference>
<dbReference type="InterPro" id="IPR036271">
    <property type="entry name" value="Tet_transcr_reg_TetR-rel_C_sf"/>
</dbReference>
<gene>
    <name evidence="6" type="ORF">V1Y59_00060</name>
</gene>
<dbReference type="Gene3D" id="1.10.357.10">
    <property type="entry name" value="Tetracycline Repressor, domain 2"/>
    <property type="match status" value="1"/>
</dbReference>
<dbReference type="InterPro" id="IPR001647">
    <property type="entry name" value="HTH_TetR"/>
</dbReference>
<dbReference type="InterPro" id="IPR023772">
    <property type="entry name" value="DNA-bd_HTH_TetR-type_CS"/>
</dbReference>
<comment type="caution">
    <text evidence="6">The sequence shown here is derived from an EMBL/GenBank/DDBJ whole genome shotgun (WGS) entry which is preliminary data.</text>
</comment>
<evidence type="ECO:0000313" key="7">
    <source>
        <dbReference type="Proteomes" id="UP001335729"/>
    </source>
</evidence>
<proteinExistence type="predicted"/>
<dbReference type="PANTHER" id="PTHR30055:SF207">
    <property type="entry name" value="HTH-TYPE TRANSCRIPTIONAL REPRESSOR FATR"/>
    <property type="match status" value="1"/>
</dbReference>
<dbReference type="SUPFAM" id="SSF48498">
    <property type="entry name" value="Tetracyclin repressor-like, C-terminal domain"/>
    <property type="match status" value="1"/>
</dbReference>
<keyword evidence="3" id="KW-0804">Transcription</keyword>
<dbReference type="PANTHER" id="PTHR30055">
    <property type="entry name" value="HTH-TYPE TRANSCRIPTIONAL REGULATOR RUTR"/>
    <property type="match status" value="1"/>
</dbReference>
<organism evidence="6 7">
    <name type="scientific">Gordonia prachuapensis</name>
    <dbReference type="NCBI Taxonomy" id="3115651"/>
    <lineage>
        <taxon>Bacteria</taxon>
        <taxon>Bacillati</taxon>
        <taxon>Actinomycetota</taxon>
        <taxon>Actinomycetes</taxon>
        <taxon>Mycobacteriales</taxon>
        <taxon>Gordoniaceae</taxon>
        <taxon>Gordonia</taxon>
    </lineage>
</organism>
<feature type="domain" description="HTH tetR-type" evidence="5">
    <location>
        <begin position="18"/>
        <end position="78"/>
    </location>
</feature>
<evidence type="ECO:0000256" key="3">
    <source>
        <dbReference type="ARBA" id="ARBA00023163"/>
    </source>
</evidence>
<evidence type="ECO:0000256" key="4">
    <source>
        <dbReference type="PROSITE-ProRule" id="PRU00335"/>
    </source>
</evidence>
<name>A0ABU7MM93_9ACTN</name>
<evidence type="ECO:0000313" key="6">
    <source>
        <dbReference type="EMBL" id="MEE4021450.1"/>
    </source>
</evidence>
<dbReference type="Gene3D" id="1.10.10.60">
    <property type="entry name" value="Homeodomain-like"/>
    <property type="match status" value="1"/>
</dbReference>
<keyword evidence="2 4" id="KW-0238">DNA-binding</keyword>
<dbReference type="PROSITE" id="PS50977">
    <property type="entry name" value="HTH_TETR_2"/>
    <property type="match status" value="1"/>
</dbReference>
<dbReference type="EMBL" id="JAZDUE010000001">
    <property type="protein sequence ID" value="MEE4021450.1"/>
    <property type="molecule type" value="Genomic_DNA"/>
</dbReference>